<accession>A0A9D4VXE3</accession>
<dbReference type="Gramene" id="Psat07G0627500-T1">
    <property type="protein sequence ID" value="KAI5391406.1"/>
    <property type="gene ID" value="KIW84_076275"/>
</dbReference>
<feature type="domain" description="Reverse transcriptase zinc-binding" evidence="1">
    <location>
        <begin position="102"/>
        <end position="172"/>
    </location>
</feature>
<name>A0A9D4VXE3_PEA</name>
<keyword evidence="3" id="KW-1185">Reference proteome</keyword>
<dbReference type="Pfam" id="PF13966">
    <property type="entry name" value="zf-RVT"/>
    <property type="match status" value="1"/>
</dbReference>
<evidence type="ECO:0000259" key="1">
    <source>
        <dbReference type="Pfam" id="PF13966"/>
    </source>
</evidence>
<dbReference type="Proteomes" id="UP001058974">
    <property type="component" value="Chromosome 7"/>
</dbReference>
<comment type="caution">
    <text evidence="2">The sequence shown here is derived from an EMBL/GenBank/DDBJ whole genome shotgun (WGS) entry which is preliminary data.</text>
</comment>
<dbReference type="InterPro" id="IPR026960">
    <property type="entry name" value="RVT-Znf"/>
</dbReference>
<reference evidence="2 3" key="1">
    <citation type="journal article" date="2022" name="Nat. Genet.">
        <title>Improved pea reference genome and pan-genome highlight genomic features and evolutionary characteristics.</title>
        <authorList>
            <person name="Yang T."/>
            <person name="Liu R."/>
            <person name="Luo Y."/>
            <person name="Hu S."/>
            <person name="Wang D."/>
            <person name="Wang C."/>
            <person name="Pandey M.K."/>
            <person name="Ge S."/>
            <person name="Xu Q."/>
            <person name="Li N."/>
            <person name="Li G."/>
            <person name="Huang Y."/>
            <person name="Saxena R.K."/>
            <person name="Ji Y."/>
            <person name="Li M."/>
            <person name="Yan X."/>
            <person name="He Y."/>
            <person name="Liu Y."/>
            <person name="Wang X."/>
            <person name="Xiang C."/>
            <person name="Varshney R.K."/>
            <person name="Ding H."/>
            <person name="Gao S."/>
            <person name="Zong X."/>
        </authorList>
    </citation>
    <scope>NUCLEOTIDE SEQUENCE [LARGE SCALE GENOMIC DNA]</scope>
    <source>
        <strain evidence="2 3">cv. Zhongwan 6</strain>
    </source>
</reference>
<gene>
    <name evidence="2" type="ORF">KIW84_076275</name>
</gene>
<organism evidence="2 3">
    <name type="scientific">Pisum sativum</name>
    <name type="common">Garden pea</name>
    <name type="synonym">Lathyrus oleraceus</name>
    <dbReference type="NCBI Taxonomy" id="3888"/>
    <lineage>
        <taxon>Eukaryota</taxon>
        <taxon>Viridiplantae</taxon>
        <taxon>Streptophyta</taxon>
        <taxon>Embryophyta</taxon>
        <taxon>Tracheophyta</taxon>
        <taxon>Spermatophyta</taxon>
        <taxon>Magnoliopsida</taxon>
        <taxon>eudicotyledons</taxon>
        <taxon>Gunneridae</taxon>
        <taxon>Pentapetalae</taxon>
        <taxon>rosids</taxon>
        <taxon>fabids</taxon>
        <taxon>Fabales</taxon>
        <taxon>Fabaceae</taxon>
        <taxon>Papilionoideae</taxon>
        <taxon>50 kb inversion clade</taxon>
        <taxon>NPAAA clade</taxon>
        <taxon>Hologalegina</taxon>
        <taxon>IRL clade</taxon>
        <taxon>Fabeae</taxon>
        <taxon>Lathyrus</taxon>
    </lineage>
</organism>
<dbReference type="AlphaFoldDB" id="A0A9D4VXE3"/>
<evidence type="ECO:0000313" key="2">
    <source>
        <dbReference type="EMBL" id="KAI5391406.1"/>
    </source>
</evidence>
<proteinExistence type="predicted"/>
<protein>
    <recommendedName>
        <fullName evidence="1">Reverse transcriptase zinc-binding domain-containing protein</fullName>
    </recommendedName>
</protein>
<sequence>MKKEAIWLDTLELMYGDLRKDIMFGSSEGSKKKSYTWWKDLISSDYNMAGPTFSFSNNINFRVDDVMSIFFWNKFFGRKTQSPSTGVGSGSSHRRCDVSLKESFCSVWKTHSPFKVRTFVWRCFLNRISTKDQLRRRGLLHSPYDFPCTLCFQVEEDLGHLFFNCRVADVIWKKVVDWIQIDWVNEALLWKSFSSWDSVEKFKMLKKGNECIV</sequence>
<evidence type="ECO:0000313" key="3">
    <source>
        <dbReference type="Proteomes" id="UP001058974"/>
    </source>
</evidence>
<dbReference type="EMBL" id="JAMSHJ010000007">
    <property type="protein sequence ID" value="KAI5391406.1"/>
    <property type="molecule type" value="Genomic_DNA"/>
</dbReference>